<evidence type="ECO:0000256" key="3">
    <source>
        <dbReference type="ARBA" id="ARBA00022801"/>
    </source>
</evidence>
<evidence type="ECO:0000313" key="10">
    <source>
        <dbReference type="Proteomes" id="UP000011016"/>
    </source>
</evidence>
<dbReference type="HOGENOM" id="CLU_735317_0_0_11"/>
<feature type="signal peptide" evidence="6">
    <location>
        <begin position="1"/>
        <end position="24"/>
    </location>
</feature>
<dbReference type="GO" id="GO:0006508">
    <property type="term" value="P:proteolysis"/>
    <property type="evidence" value="ECO:0007669"/>
    <property type="project" value="UniProtKB-KW"/>
</dbReference>
<dbReference type="EMBL" id="AHAE01000022">
    <property type="protein sequence ID" value="EJZ82673.1"/>
    <property type="molecule type" value="Genomic_DNA"/>
</dbReference>
<evidence type="ECO:0000313" key="7">
    <source>
        <dbReference type="EMBL" id="CCI82898.1"/>
    </source>
</evidence>
<evidence type="ECO:0000313" key="9">
    <source>
        <dbReference type="Proteomes" id="UP000006078"/>
    </source>
</evidence>
<evidence type="ECO:0000313" key="8">
    <source>
        <dbReference type="EMBL" id="EJZ82673.1"/>
    </source>
</evidence>
<reference evidence="7 10" key="1">
    <citation type="journal article" date="2012" name="J. Bacteriol.">
        <title>Draft Genome Sequence of Turicella otitidis ATCC 51513, Isolated from Middle Ear Fluid from a Child with Otitis Media.</title>
        <authorList>
            <person name="Brinkrolf K."/>
            <person name="Schneider J."/>
            <person name="Knecht M."/>
            <person name="Ruckert C."/>
            <person name="Tauch A."/>
        </authorList>
    </citation>
    <scope>NUCLEOTIDE SEQUENCE [LARGE SCALE GENOMIC DNA]</scope>
    <source>
        <strain evidence="7 10">ATCC 51513</strain>
    </source>
</reference>
<dbReference type="AlphaFoldDB" id="I7IWG5"/>
<comment type="caution">
    <text evidence="7">The sequence shown here is derived from an EMBL/GenBank/DDBJ whole genome shotgun (WGS) entry which is preliminary data.</text>
</comment>
<dbReference type="Gene3D" id="2.40.10.10">
    <property type="entry name" value="Trypsin-like serine proteases"/>
    <property type="match status" value="2"/>
</dbReference>
<dbReference type="SUPFAM" id="SSF50494">
    <property type="entry name" value="Trypsin-like serine proteases"/>
    <property type="match status" value="1"/>
</dbReference>
<dbReference type="RefSeq" id="WP_004600294.1">
    <property type="nucleotide sequence ID" value="NZ_HF541865.1"/>
</dbReference>
<feature type="chain" id="PRO_5007674470" evidence="6">
    <location>
        <begin position="25"/>
        <end position="389"/>
    </location>
</feature>
<accession>I7IWG5</accession>
<dbReference type="InterPro" id="IPR001316">
    <property type="entry name" value="Pept_S1A_streptogrisin"/>
</dbReference>
<dbReference type="PRINTS" id="PR00861">
    <property type="entry name" value="ALYTICPTASE"/>
</dbReference>
<dbReference type="Proteomes" id="UP000011016">
    <property type="component" value="Unassembled WGS sequence"/>
</dbReference>
<gene>
    <name evidence="7" type="ORF">BN46_0147</name>
    <name evidence="8" type="ORF">HMPREF9719_00404</name>
</gene>
<keyword evidence="5" id="KW-1015">Disulfide bond</keyword>
<proteinExistence type="inferred from homology"/>
<dbReference type="eggNOG" id="ENOG5030JKE">
    <property type="taxonomic scope" value="Bacteria"/>
</dbReference>
<evidence type="ECO:0000256" key="6">
    <source>
        <dbReference type="SAM" id="SignalP"/>
    </source>
</evidence>
<dbReference type="OrthoDB" id="8781117at2"/>
<comment type="similarity">
    <text evidence="1">Belongs to the peptidase S1 family.</text>
</comment>
<name>I7IWG5_9CORY</name>
<reference evidence="8 9" key="2">
    <citation type="submission" date="2012-08" db="EMBL/GenBank/DDBJ databases">
        <title>The Genome Sequence of Turicella otitidis ATCC 51513.</title>
        <authorList>
            <consortium name="The Broad Institute Genome Sequencing Platform"/>
            <person name="Earl A."/>
            <person name="Ward D."/>
            <person name="Feldgarden M."/>
            <person name="Gevers D."/>
            <person name="Huys G."/>
            <person name="Walker B."/>
            <person name="Young S.K."/>
            <person name="Zeng Q."/>
            <person name="Gargeya S."/>
            <person name="Fitzgerald M."/>
            <person name="Haas B."/>
            <person name="Abouelleil A."/>
            <person name="Alvarado L."/>
            <person name="Arachchi H.M."/>
            <person name="Berlin A.M."/>
            <person name="Chapman S.B."/>
            <person name="Goldberg J."/>
            <person name="Griggs A."/>
            <person name="Gujja S."/>
            <person name="Hansen M."/>
            <person name="Howarth C."/>
            <person name="Imamovic A."/>
            <person name="Larimer J."/>
            <person name="McCowen C."/>
            <person name="Montmayeur A."/>
            <person name="Murphy C."/>
            <person name="Neiman D."/>
            <person name="Pearson M."/>
            <person name="Priest M."/>
            <person name="Roberts A."/>
            <person name="Saif S."/>
            <person name="Shea T."/>
            <person name="Sisk P."/>
            <person name="Sykes S."/>
            <person name="Wortman J."/>
            <person name="Nusbaum C."/>
            <person name="Birren B."/>
        </authorList>
    </citation>
    <scope>NUCLEOTIDE SEQUENCE [LARGE SCALE GENOMIC DNA]</scope>
    <source>
        <strain evidence="8 9">ATCC 51513</strain>
    </source>
</reference>
<keyword evidence="6" id="KW-0732">Signal</keyword>
<dbReference type="InterPro" id="IPR009003">
    <property type="entry name" value="Peptidase_S1_PA"/>
</dbReference>
<keyword evidence="4" id="KW-0720">Serine protease</keyword>
<evidence type="ECO:0000256" key="5">
    <source>
        <dbReference type="ARBA" id="ARBA00023157"/>
    </source>
</evidence>
<dbReference type="InterPro" id="IPR043504">
    <property type="entry name" value="Peptidase_S1_PA_chymotrypsin"/>
</dbReference>
<protein>
    <submittedName>
        <fullName evidence="7">Putative secreted protein</fullName>
    </submittedName>
</protein>
<evidence type="ECO:0000256" key="4">
    <source>
        <dbReference type="ARBA" id="ARBA00022825"/>
    </source>
</evidence>
<dbReference type="Proteomes" id="UP000006078">
    <property type="component" value="Unassembled WGS sequence"/>
</dbReference>
<sequence>MISRTLAAALAAALLTTTPHIASAAPAPASEPSQDAGEIFIDDAELLAEELGIDEATARDWLIGEDEFLAAIDHGRAAASEIFLSAAWTPENEPAAARGRVTFTGEPPAPVRERFESLGFPVEIRTDAAHGEVKLEQIRADLMEELAEAAELDGLTGDITEDGEIHFGYHLAESEDAPAEAEERIADVLASAPVETVAEPDPASVAVDEVLRGGNSVNGCTLGFAATARGVRGAISAGHCPNSAGSPAGSTAPLRFVRAHIGALGDSQFHSTTDRISNSVRVSRASSTRAITGTATPVAGATACNYGKTRAQSSCTRIRRANHAVHSKNGLIQRLVQTSGTFTNRGDSGGPWYSGGRALGVHYGKSGGYSTFTSIRAAETALGARVFTG</sequence>
<keyword evidence="3" id="KW-0378">Hydrolase</keyword>
<keyword evidence="2" id="KW-0645">Protease</keyword>
<dbReference type="GO" id="GO:0004252">
    <property type="term" value="F:serine-type endopeptidase activity"/>
    <property type="evidence" value="ECO:0007669"/>
    <property type="project" value="InterPro"/>
</dbReference>
<dbReference type="CDD" id="cd21112">
    <property type="entry name" value="alphaLP-like"/>
    <property type="match status" value="1"/>
</dbReference>
<evidence type="ECO:0000256" key="1">
    <source>
        <dbReference type="ARBA" id="ARBA00007664"/>
    </source>
</evidence>
<evidence type="ECO:0000256" key="2">
    <source>
        <dbReference type="ARBA" id="ARBA00022670"/>
    </source>
</evidence>
<organism evidence="7 10">
    <name type="scientific">Corynebacterium otitidis ATCC 51513</name>
    <dbReference type="NCBI Taxonomy" id="883169"/>
    <lineage>
        <taxon>Bacteria</taxon>
        <taxon>Bacillati</taxon>
        <taxon>Actinomycetota</taxon>
        <taxon>Actinomycetes</taxon>
        <taxon>Mycobacteriales</taxon>
        <taxon>Corynebacteriaceae</taxon>
        <taxon>Corynebacterium</taxon>
    </lineage>
</organism>
<dbReference type="EMBL" id="CAJZ01000023">
    <property type="protein sequence ID" value="CCI82898.1"/>
    <property type="molecule type" value="Genomic_DNA"/>
</dbReference>
<dbReference type="STRING" id="29321.AAV33_08285"/>
<keyword evidence="9" id="KW-1185">Reference proteome</keyword>